<dbReference type="HOGENOM" id="CLU_2386830_0_0_1"/>
<reference evidence="2" key="2">
    <citation type="submission" date="2015-01" db="EMBL/GenBank/DDBJ databases">
        <title>Evolutionary Origins and Diversification of the Mycorrhizal Mutualists.</title>
        <authorList>
            <consortium name="DOE Joint Genome Institute"/>
            <consortium name="Mycorrhizal Genomics Consortium"/>
            <person name="Kohler A."/>
            <person name="Kuo A."/>
            <person name="Nagy L.G."/>
            <person name="Floudas D."/>
            <person name="Copeland A."/>
            <person name="Barry K.W."/>
            <person name="Cichocki N."/>
            <person name="Veneault-Fourrey C."/>
            <person name="LaButti K."/>
            <person name="Lindquist E.A."/>
            <person name="Lipzen A."/>
            <person name="Lundell T."/>
            <person name="Morin E."/>
            <person name="Murat C."/>
            <person name="Riley R."/>
            <person name="Ohm R."/>
            <person name="Sun H."/>
            <person name="Tunlid A."/>
            <person name="Henrissat B."/>
            <person name="Grigoriev I.V."/>
            <person name="Hibbett D.S."/>
            <person name="Martin F."/>
        </authorList>
    </citation>
    <scope>NUCLEOTIDE SEQUENCE [LARGE SCALE GENOMIC DNA]</scope>
    <source>
        <strain evidence="2">Ve08.2h10</strain>
    </source>
</reference>
<name>A0A0D0D0R3_9AGAM</name>
<organism evidence="1 2">
    <name type="scientific">Paxillus rubicundulus Ve08.2h10</name>
    <dbReference type="NCBI Taxonomy" id="930991"/>
    <lineage>
        <taxon>Eukaryota</taxon>
        <taxon>Fungi</taxon>
        <taxon>Dikarya</taxon>
        <taxon>Basidiomycota</taxon>
        <taxon>Agaricomycotina</taxon>
        <taxon>Agaricomycetes</taxon>
        <taxon>Agaricomycetidae</taxon>
        <taxon>Boletales</taxon>
        <taxon>Paxilineae</taxon>
        <taxon>Paxillaceae</taxon>
        <taxon>Paxillus</taxon>
    </lineage>
</organism>
<accession>A0A0D0D0R3</accession>
<dbReference type="EMBL" id="KN827114">
    <property type="protein sequence ID" value="KIK77146.1"/>
    <property type="molecule type" value="Genomic_DNA"/>
</dbReference>
<gene>
    <name evidence="1" type="ORF">PAXRUDRAFT_835086</name>
</gene>
<dbReference type="AlphaFoldDB" id="A0A0D0D0R3"/>
<keyword evidence="2" id="KW-1185">Reference proteome</keyword>
<protein>
    <submittedName>
        <fullName evidence="1">Uncharacterized protein</fullName>
    </submittedName>
</protein>
<dbReference type="InParanoid" id="A0A0D0D0R3"/>
<dbReference type="Proteomes" id="UP000054538">
    <property type="component" value="Unassembled WGS sequence"/>
</dbReference>
<proteinExistence type="predicted"/>
<reference evidence="1 2" key="1">
    <citation type="submission" date="2014-04" db="EMBL/GenBank/DDBJ databases">
        <authorList>
            <consortium name="DOE Joint Genome Institute"/>
            <person name="Kuo A."/>
            <person name="Kohler A."/>
            <person name="Jargeat P."/>
            <person name="Nagy L.G."/>
            <person name="Floudas D."/>
            <person name="Copeland A."/>
            <person name="Barry K.W."/>
            <person name="Cichocki N."/>
            <person name="Veneault-Fourrey C."/>
            <person name="LaButti K."/>
            <person name="Lindquist E.A."/>
            <person name="Lipzen A."/>
            <person name="Lundell T."/>
            <person name="Morin E."/>
            <person name="Murat C."/>
            <person name="Sun H."/>
            <person name="Tunlid A."/>
            <person name="Henrissat B."/>
            <person name="Grigoriev I.V."/>
            <person name="Hibbett D.S."/>
            <person name="Martin F."/>
            <person name="Nordberg H.P."/>
            <person name="Cantor M.N."/>
            <person name="Hua S.X."/>
        </authorList>
    </citation>
    <scope>NUCLEOTIDE SEQUENCE [LARGE SCALE GENOMIC DNA]</scope>
    <source>
        <strain evidence="1 2">Ve08.2h10</strain>
    </source>
</reference>
<evidence type="ECO:0000313" key="1">
    <source>
        <dbReference type="EMBL" id="KIK77146.1"/>
    </source>
</evidence>
<sequence>MTIPSDGRFSGSMNSKGMPCIQKLAYDLGKMNSDIPPNIALPSTDVWFPLPLPGWSCKHGMCKGLQMNHRKMSRSSGNGPMVSMQYWFVAYTPD</sequence>
<evidence type="ECO:0000313" key="2">
    <source>
        <dbReference type="Proteomes" id="UP000054538"/>
    </source>
</evidence>